<dbReference type="OrthoDB" id="9809537at2"/>
<protein>
    <submittedName>
        <fullName evidence="1">Uncharacterized protein</fullName>
    </submittedName>
</protein>
<organism evidence="1 2">
    <name type="scientific">Caballeronia concitans</name>
    <dbReference type="NCBI Taxonomy" id="1777133"/>
    <lineage>
        <taxon>Bacteria</taxon>
        <taxon>Pseudomonadati</taxon>
        <taxon>Pseudomonadota</taxon>
        <taxon>Betaproteobacteria</taxon>
        <taxon>Burkholderiales</taxon>
        <taxon>Burkholderiaceae</taxon>
        <taxon>Caballeronia</taxon>
    </lineage>
</organism>
<name>A0A658R442_9BURK</name>
<evidence type="ECO:0000313" key="1">
    <source>
        <dbReference type="EMBL" id="SAL48790.1"/>
    </source>
</evidence>
<dbReference type="EMBL" id="FCNV02000016">
    <property type="protein sequence ID" value="SAL48790.1"/>
    <property type="molecule type" value="Genomic_DNA"/>
</dbReference>
<proteinExistence type="predicted"/>
<sequence>MTTVTLGIASRDDITRSFAAAMRGEEQGEFISFATPELLLRTLTQLRWDILKKMTGAGAMSIRELARRVDRDVRRVHDDVLALINVGVLERSDNGDIIFPYDAIHVDFTLQAEAA</sequence>
<evidence type="ECO:0000313" key="2">
    <source>
        <dbReference type="Proteomes" id="UP000198263"/>
    </source>
</evidence>
<comment type="caution">
    <text evidence="1">The sequence shown here is derived from an EMBL/GenBank/DDBJ whole genome shotgun (WGS) entry which is preliminary data.</text>
</comment>
<accession>A0A658R442</accession>
<dbReference type="RefSeq" id="WP_087128927.1">
    <property type="nucleotide sequence ID" value="NZ_FCNV02000016.1"/>
</dbReference>
<dbReference type="Pfam" id="PF25212">
    <property type="entry name" value="HVO_A0114"/>
    <property type="match status" value="1"/>
</dbReference>
<keyword evidence="2" id="KW-1185">Reference proteome</keyword>
<reference evidence="1 2" key="1">
    <citation type="submission" date="2016-01" db="EMBL/GenBank/DDBJ databases">
        <authorList>
            <person name="Peeters C."/>
        </authorList>
    </citation>
    <scope>NUCLEOTIDE SEQUENCE [LARGE SCALE GENOMIC DNA]</scope>
    <source>
        <strain evidence="1">LMG 29315</strain>
    </source>
</reference>
<dbReference type="InterPro" id="IPR036390">
    <property type="entry name" value="WH_DNA-bd_sf"/>
</dbReference>
<gene>
    <name evidence="1" type="ORF">AWB72_05094</name>
</gene>
<dbReference type="Proteomes" id="UP000198263">
    <property type="component" value="Unassembled WGS sequence"/>
</dbReference>
<dbReference type="SUPFAM" id="SSF46785">
    <property type="entry name" value="Winged helix' DNA-binding domain"/>
    <property type="match status" value="1"/>
</dbReference>
<dbReference type="AlphaFoldDB" id="A0A658R442"/>